<evidence type="ECO:0008006" key="3">
    <source>
        <dbReference type="Google" id="ProtNLM"/>
    </source>
</evidence>
<evidence type="ECO:0000313" key="2">
    <source>
        <dbReference type="Proteomes" id="UP000654452"/>
    </source>
</evidence>
<accession>A0ABS1I926</accession>
<name>A0ABS1I926_9PROT</name>
<dbReference type="RefSeq" id="WP_200487908.1">
    <property type="nucleotide sequence ID" value="NZ_JAEPIV010000072.1"/>
</dbReference>
<comment type="caution">
    <text evidence="1">The sequence shown here is derived from an EMBL/GenBank/DDBJ whole genome shotgun (WGS) entry which is preliminary data.</text>
</comment>
<dbReference type="Proteomes" id="UP000654452">
    <property type="component" value="Unassembled WGS sequence"/>
</dbReference>
<protein>
    <recommendedName>
        <fullName evidence="3">DUF433 domain-containing protein</fullName>
    </recommendedName>
</protein>
<reference evidence="1 2" key="1">
    <citation type="submission" date="2021-01" db="EMBL/GenBank/DDBJ databases">
        <title>Azospirillum sp. YIM DDC1 draft genome.</title>
        <authorList>
            <person name="Wang Y.-X."/>
        </authorList>
    </citation>
    <scope>NUCLEOTIDE SEQUENCE [LARGE SCALE GENOMIC DNA]</scope>
    <source>
        <strain evidence="1 2">YIM DDC1</strain>
    </source>
</reference>
<dbReference type="EMBL" id="JAEPIV010000072">
    <property type="protein sequence ID" value="MBK4723573.1"/>
    <property type="molecule type" value="Genomic_DNA"/>
</dbReference>
<keyword evidence="2" id="KW-1185">Reference proteome</keyword>
<gene>
    <name evidence="1" type="ORF">JJL56_32550</name>
</gene>
<organism evidence="1 2">
    <name type="scientific">Azospirillum aestuarii</name>
    <dbReference type="NCBI Taxonomy" id="2802052"/>
    <lineage>
        <taxon>Bacteria</taxon>
        <taxon>Pseudomonadati</taxon>
        <taxon>Pseudomonadota</taxon>
        <taxon>Alphaproteobacteria</taxon>
        <taxon>Rhodospirillales</taxon>
        <taxon>Azospirillaceae</taxon>
        <taxon>Azospirillum</taxon>
    </lineage>
</organism>
<proteinExistence type="predicted"/>
<evidence type="ECO:0000313" key="1">
    <source>
        <dbReference type="EMBL" id="MBK4723573.1"/>
    </source>
</evidence>
<sequence>MSEPDYSFADRITYTIPRAARLLQLPTRQVRSWLIPHRKVIKGTEHVIPPLWDPTIEPYQGQVLVTFLELMELKIVRAMLERKKSRRAEIRACIRGWRDITKGMPYFLVNKKFAPMLMGSTLAVELKEDGICVGASTQQLIMKDIVMPELVDLEYRDDEDLPSQWIPKEWGGGIIVSPAYATGKPVVKERHIPTEALAVTAAADGLPSAAQQWRVPLEAVQRAVDFEQSLDQRKREAA</sequence>